<dbReference type="PANTHER" id="PTHR11206">
    <property type="entry name" value="MULTIDRUG RESISTANCE PROTEIN"/>
    <property type="match status" value="1"/>
</dbReference>
<feature type="transmembrane region" description="Helical" evidence="6">
    <location>
        <begin position="244"/>
        <end position="264"/>
    </location>
</feature>
<evidence type="ECO:0000256" key="4">
    <source>
        <dbReference type="ARBA" id="ARBA00022989"/>
    </source>
</evidence>
<keyword evidence="5 6" id="KW-0472">Membrane</keyword>
<feature type="transmembrane region" description="Helical" evidence="6">
    <location>
        <begin position="929"/>
        <end position="948"/>
    </location>
</feature>
<feature type="transmembrane region" description="Helical" evidence="6">
    <location>
        <begin position="805"/>
        <end position="825"/>
    </location>
</feature>
<evidence type="ECO:0000313" key="8">
    <source>
        <dbReference type="Proteomes" id="UP001259832"/>
    </source>
</evidence>
<dbReference type="GO" id="GO:1990961">
    <property type="term" value="P:xenobiotic detoxification by transmembrane export across the plasma membrane"/>
    <property type="evidence" value="ECO:0007669"/>
    <property type="project" value="InterPro"/>
</dbReference>
<feature type="transmembrane region" description="Helical" evidence="6">
    <location>
        <begin position="184"/>
        <end position="201"/>
    </location>
</feature>
<feature type="transmembrane region" description="Helical" evidence="6">
    <location>
        <begin position="774"/>
        <end position="793"/>
    </location>
</feature>
<feature type="transmembrane region" description="Helical" evidence="6">
    <location>
        <begin position="846"/>
        <end position="867"/>
    </location>
</feature>
<dbReference type="InterPro" id="IPR002528">
    <property type="entry name" value="MATE_fam"/>
</dbReference>
<dbReference type="EMBL" id="JASMQC010000013">
    <property type="protein sequence ID" value="KAK1941067.1"/>
    <property type="molecule type" value="Genomic_DNA"/>
</dbReference>
<feature type="transmembrane region" description="Helical" evidence="6">
    <location>
        <begin position="64"/>
        <end position="86"/>
    </location>
</feature>
<evidence type="ECO:0000256" key="5">
    <source>
        <dbReference type="ARBA" id="ARBA00023136"/>
    </source>
</evidence>
<evidence type="ECO:0000256" key="2">
    <source>
        <dbReference type="ARBA" id="ARBA00010199"/>
    </source>
</evidence>
<keyword evidence="4 6" id="KW-1133">Transmembrane helix</keyword>
<dbReference type="GO" id="GO:0015297">
    <property type="term" value="F:antiporter activity"/>
    <property type="evidence" value="ECO:0007669"/>
    <property type="project" value="InterPro"/>
</dbReference>
<proteinExistence type="inferred from homology"/>
<feature type="transmembrane region" description="Helical" evidence="6">
    <location>
        <begin position="213"/>
        <end position="232"/>
    </location>
</feature>
<feature type="transmembrane region" description="Helical" evidence="6">
    <location>
        <begin position="1001"/>
        <end position="1024"/>
    </location>
</feature>
<feature type="transmembrane region" description="Helical" evidence="6">
    <location>
        <begin position="438"/>
        <end position="463"/>
    </location>
</feature>
<feature type="transmembrane region" description="Helical" evidence="6">
    <location>
        <begin position="308"/>
        <end position="329"/>
    </location>
</feature>
<comment type="similarity">
    <text evidence="2">Belongs to the multi antimicrobial extrusion (MATE) (TC 2.A.66.1) family.</text>
</comment>
<feature type="transmembrane region" description="Helical" evidence="6">
    <location>
        <begin position="469"/>
        <end position="489"/>
    </location>
</feature>
<dbReference type="Pfam" id="PF01554">
    <property type="entry name" value="MatE"/>
    <property type="match status" value="4"/>
</dbReference>
<feature type="transmembrane region" description="Helical" evidence="6">
    <location>
        <begin position="1030"/>
        <end position="1049"/>
    </location>
</feature>
<dbReference type="InterPro" id="IPR045069">
    <property type="entry name" value="MATE_euk"/>
</dbReference>
<gene>
    <name evidence="7" type="ORF">P3T76_007773</name>
</gene>
<dbReference type="NCBIfam" id="TIGR00797">
    <property type="entry name" value="matE"/>
    <property type="match status" value="2"/>
</dbReference>
<reference evidence="7" key="1">
    <citation type="submission" date="2023-08" db="EMBL/GenBank/DDBJ databases">
        <title>Reference Genome Resource for the Citrus Pathogen Phytophthora citrophthora.</title>
        <authorList>
            <person name="Moller H."/>
            <person name="Coetzee B."/>
            <person name="Rose L.J."/>
            <person name="Van Niekerk J.M."/>
        </authorList>
    </citation>
    <scope>NUCLEOTIDE SEQUENCE</scope>
    <source>
        <strain evidence="7">STE-U-9442</strain>
    </source>
</reference>
<feature type="transmembrane region" description="Helical" evidence="6">
    <location>
        <begin position="667"/>
        <end position="688"/>
    </location>
</feature>
<feature type="transmembrane region" description="Helical" evidence="6">
    <location>
        <begin position="700"/>
        <end position="725"/>
    </location>
</feature>
<keyword evidence="8" id="KW-1185">Reference proteome</keyword>
<feature type="transmembrane region" description="Helical" evidence="6">
    <location>
        <begin position="365"/>
        <end position="387"/>
    </location>
</feature>
<dbReference type="AlphaFoldDB" id="A0AAD9GMB2"/>
<feature type="transmembrane region" description="Helical" evidence="6">
    <location>
        <begin position="106"/>
        <end position="127"/>
    </location>
</feature>
<accession>A0AAD9GMB2</accession>
<sequence>MHLSIHRAAAMAFEPRSPTFTKYPGETQPLLDYKDTVVGIPGSLEIPDEADPHIVEELKTLLKLVYPVVVTSALEFLPGFTCIILAGHIESPRTQQYVDAATLSTMFMNISAYSIGFGLTSALDTLCSQAYGAKRFGKISIYFQAGLQIIGACLGPIFLLNWYSESFLLYMGQDPEVSRLAQSFSRWMLPGVPFVFLYELVRKVLQAQNIMKPLVGIAAMGNVVNIVTGYWLTYHTSMGFEGIALSRSLGNIILPLLLIPYFVYHPHHLTQWWRGWNMKVASEHVGLFLRLGIPGALQMTMEWWAFELLTLMAGILPNAVVAVSAHAVLVNINNTIYMTFAGLAVASNIRVGNCLGANAPKQARVACTVSLTLTFFISSVFAISIYVLRGEIPSLFLNDTQGIARAASVLAVWAPLEVLDGLNAVVQGIFRGAGKQNAAATVNAVAYYIFGIPVAGLLGFHFALGVEGLWLGFGFGIFVAASLQFYMLFERWTFTELAEDAQKRTAENIKLLHPFDHFQCLPQSEVVDDLVPSVPEIPHHDTMDISLIMDSLLLVEWMASHSQLSSKFYQPMVAPLTFEPMAPNETRPLLPLECETLVAIADCHELKPQEPEPDAAEELQTLLTLVYPVVGTTALEFLPGLTCIILAGHMDSPYTQQYVDAATLSTMLMNVTYYSICFGLSTALDTLCSQAYGARRYDKIGIYFQAGVLVLGAVFTPIFLLNWYTGDLMVFMGQDAEVSRLAQSFSRWMLLGMPFVVLYELVRKVLQAQNIMKPLVTIAAIGNVVNVVTGYWLTYHTSMGFEGIALSRSLGNIVLPLLLIPYFIYHPHHLTQWWNGWDIKEALAHVGLFLRLGIAGAAMMTMEWLAFELLTLMAGVLPNPVVAMSAHSVLVNINSIIYMIFAGLGVAVNIRVGNCLGANLPKQAKASCTVALTLTLVISLLFIAFLYVTRWTLPSLLLNDQESIMRAASALAVWAPFEILDGQNTVLQGVFRGAGKQTVGASINAVAYYVFGTPLAVLLGFSWALGVEGLWVGFGLGILVSTSCLYFLLFERWTWEELADDAQKRTLA</sequence>
<dbReference type="CDD" id="cd13132">
    <property type="entry name" value="MATE_eukaryotic"/>
    <property type="match status" value="2"/>
</dbReference>
<feature type="transmembrane region" description="Helical" evidence="6">
    <location>
        <begin position="407"/>
        <end position="426"/>
    </location>
</feature>
<comment type="subcellular location">
    <subcellularLocation>
        <location evidence="1">Membrane</location>
        <topology evidence="1">Multi-pass membrane protein</topology>
    </subcellularLocation>
</comment>
<organism evidence="7 8">
    <name type="scientific">Phytophthora citrophthora</name>
    <dbReference type="NCBI Taxonomy" id="4793"/>
    <lineage>
        <taxon>Eukaryota</taxon>
        <taxon>Sar</taxon>
        <taxon>Stramenopiles</taxon>
        <taxon>Oomycota</taxon>
        <taxon>Peronosporomycetes</taxon>
        <taxon>Peronosporales</taxon>
        <taxon>Peronosporaceae</taxon>
        <taxon>Phytophthora</taxon>
    </lineage>
</organism>
<evidence type="ECO:0000256" key="1">
    <source>
        <dbReference type="ARBA" id="ARBA00004141"/>
    </source>
</evidence>
<dbReference type="Proteomes" id="UP001259832">
    <property type="component" value="Unassembled WGS sequence"/>
</dbReference>
<feature type="transmembrane region" description="Helical" evidence="6">
    <location>
        <begin position="139"/>
        <end position="164"/>
    </location>
</feature>
<evidence type="ECO:0000256" key="6">
    <source>
        <dbReference type="SAM" id="Phobius"/>
    </source>
</evidence>
<protein>
    <submittedName>
        <fullName evidence="7">Multidrug and toxin extrusion protein 1</fullName>
    </submittedName>
</protein>
<feature type="transmembrane region" description="Helical" evidence="6">
    <location>
        <begin position="625"/>
        <end position="647"/>
    </location>
</feature>
<dbReference type="GO" id="GO:0042910">
    <property type="term" value="F:xenobiotic transmembrane transporter activity"/>
    <property type="evidence" value="ECO:0007669"/>
    <property type="project" value="InterPro"/>
</dbReference>
<comment type="caution">
    <text evidence="7">The sequence shown here is derived from an EMBL/GenBank/DDBJ whole genome shotgun (WGS) entry which is preliminary data.</text>
</comment>
<evidence type="ECO:0000256" key="3">
    <source>
        <dbReference type="ARBA" id="ARBA00022692"/>
    </source>
</evidence>
<feature type="transmembrane region" description="Helical" evidence="6">
    <location>
        <begin position="335"/>
        <end position="353"/>
    </location>
</feature>
<feature type="transmembrane region" description="Helical" evidence="6">
    <location>
        <begin position="745"/>
        <end position="762"/>
    </location>
</feature>
<evidence type="ECO:0000313" key="7">
    <source>
        <dbReference type="EMBL" id="KAK1941067.1"/>
    </source>
</evidence>
<feature type="transmembrane region" description="Helical" evidence="6">
    <location>
        <begin position="887"/>
        <end position="908"/>
    </location>
</feature>
<keyword evidence="3 6" id="KW-0812">Transmembrane</keyword>
<name>A0AAD9GMB2_9STRA</name>
<dbReference type="GO" id="GO:0016020">
    <property type="term" value="C:membrane"/>
    <property type="evidence" value="ECO:0007669"/>
    <property type="project" value="UniProtKB-SubCell"/>
</dbReference>